<organism evidence="3">
    <name type="scientific">Lygus hesperus</name>
    <name type="common">Western plant bug</name>
    <dbReference type="NCBI Taxonomy" id="30085"/>
    <lineage>
        <taxon>Eukaryota</taxon>
        <taxon>Metazoa</taxon>
        <taxon>Ecdysozoa</taxon>
        <taxon>Arthropoda</taxon>
        <taxon>Hexapoda</taxon>
        <taxon>Insecta</taxon>
        <taxon>Pterygota</taxon>
        <taxon>Neoptera</taxon>
        <taxon>Paraneoptera</taxon>
        <taxon>Hemiptera</taxon>
        <taxon>Heteroptera</taxon>
        <taxon>Panheteroptera</taxon>
        <taxon>Cimicomorpha</taxon>
        <taxon>Miridae</taxon>
        <taxon>Mirini</taxon>
        <taxon>Lygus</taxon>
    </lineage>
</organism>
<dbReference type="SUPFAM" id="SSF46565">
    <property type="entry name" value="Chaperone J-domain"/>
    <property type="match status" value="1"/>
</dbReference>
<dbReference type="Gene3D" id="1.10.287.110">
    <property type="entry name" value="DnaJ domain"/>
    <property type="match status" value="1"/>
</dbReference>
<proteinExistence type="predicted"/>
<evidence type="ECO:0000313" key="3">
    <source>
        <dbReference type="EMBL" id="JAP99974.1"/>
    </source>
</evidence>
<feature type="compositionally biased region" description="Basic and acidic residues" evidence="1">
    <location>
        <begin position="337"/>
        <end position="360"/>
    </location>
</feature>
<dbReference type="AlphaFoldDB" id="A0A146KWH1"/>
<dbReference type="Pfam" id="PF00226">
    <property type="entry name" value="DnaJ"/>
    <property type="match status" value="1"/>
</dbReference>
<dbReference type="SMART" id="SM00271">
    <property type="entry name" value="DnaJ"/>
    <property type="match status" value="1"/>
</dbReference>
<dbReference type="InterPro" id="IPR036869">
    <property type="entry name" value="J_dom_sf"/>
</dbReference>
<feature type="region of interest" description="Disordered" evidence="1">
    <location>
        <begin position="686"/>
        <end position="722"/>
    </location>
</feature>
<feature type="compositionally biased region" description="Basic residues" evidence="1">
    <location>
        <begin position="713"/>
        <end position="722"/>
    </location>
</feature>
<feature type="compositionally biased region" description="Basic and acidic residues" evidence="1">
    <location>
        <begin position="300"/>
        <end position="324"/>
    </location>
</feature>
<dbReference type="InterPro" id="IPR052317">
    <property type="entry name" value="Viral_replicn-host_int_reg"/>
</dbReference>
<dbReference type="PROSITE" id="PS50076">
    <property type="entry name" value="DNAJ_2"/>
    <property type="match status" value="1"/>
</dbReference>
<evidence type="ECO:0000259" key="2">
    <source>
        <dbReference type="PROSITE" id="PS50076"/>
    </source>
</evidence>
<feature type="compositionally biased region" description="Basic residues" evidence="1">
    <location>
        <begin position="368"/>
        <end position="377"/>
    </location>
</feature>
<reference evidence="3" key="1">
    <citation type="journal article" date="2016" name="Gigascience">
        <title>De novo construction of an expanded transcriptome assembly for the western tarnished plant bug, Lygus hesperus.</title>
        <authorList>
            <person name="Tassone E.E."/>
            <person name="Geib S.M."/>
            <person name="Hall B."/>
            <person name="Fabrick J.A."/>
            <person name="Brent C.S."/>
            <person name="Hull J.J."/>
        </authorList>
    </citation>
    <scope>NUCLEOTIDE SEQUENCE</scope>
</reference>
<gene>
    <name evidence="3" type="primary">Dnajc14</name>
    <name evidence="3" type="ORF">g.74038</name>
</gene>
<feature type="compositionally biased region" description="Low complexity" evidence="1">
    <location>
        <begin position="236"/>
        <end position="247"/>
    </location>
</feature>
<protein>
    <submittedName>
        <fullName evidence="3">DnaJ subfamily C member 14</fullName>
    </submittedName>
</protein>
<dbReference type="PANTHER" id="PTHR44665">
    <property type="entry name" value="DNAJ HOMOLOG SUBFAMILY C MEMBER 14"/>
    <property type="match status" value="1"/>
</dbReference>
<dbReference type="Pfam" id="PF14901">
    <property type="entry name" value="Jiv90"/>
    <property type="match status" value="1"/>
</dbReference>
<sequence>MEGVGADGSKKRCIDDIIEHMTADFGGYEGQYIQFLGSSSPTGTVWSPPSGSSGSVYYPQQGELGMMDVGNGNFVVYQTKPNPEFTGQPVGFIHYPPPQTQAQQNLVQPHIDYSQSRPFNENISNGCLIENVVGNWAPNRNGTYSPFGGLVQDEAAPQGAGDQSRAPAPPGQQAPVKKHRIVAEVKPMRPSYSDVLAKSPPLTPPPTTKAASKPTNQEPVKPIKSEAKKPQGKTPSNSGGKSSSNLKRQNSSGSEETLVEKVKIPARRWSSTEDLAPSPPKASEQKKEKKKKVNKSSKTAVDKDDRAENVYKEPEIKTPHRKDSSPSVVGPNLTKANSDRPTGKPKLREERKGSANKSERATNSSRKITSKRTQRTYRKRDSNLGALMRKWKEQVSIYFMYMASWLINLLWDVTAMSTSLLLLLFSEGCETTMLWLGTAKSGISGITNRWKWWGKKERKFPKKPPVESHPLPGSLSHNITLPTTGEEAMKRLLSCKGKDPYSILGVTSTCTDEEIKKYYKSQALLVHPDKNSQPGAEEAFKILVHAFDLIAEPEKRAAYDRYVAETNQVEQAWSELSDLLSQLHEKMEYAANTIRCNNCGKRHKRQMTDRPSYAARFCAQCKIHHSAKEGDMWAESRGWSWWGVRYYACMEGAVYDITQWANCQGNSIQKVKPDSHSVQYRVLMGRAPQHNPPPEPDIEDLLNSLYSQNGSGRNKKKSKKNK</sequence>
<evidence type="ECO:0000256" key="1">
    <source>
        <dbReference type="SAM" id="MobiDB-lite"/>
    </source>
</evidence>
<name>A0A146KWH1_LYGHE</name>
<dbReference type="PANTHER" id="PTHR44665:SF1">
    <property type="entry name" value="DNAJ HOMOLOG SUBFAMILY C MEMBER 14"/>
    <property type="match status" value="1"/>
</dbReference>
<feature type="region of interest" description="Disordered" evidence="1">
    <location>
        <begin position="147"/>
        <end position="377"/>
    </location>
</feature>
<dbReference type="CDD" id="cd06257">
    <property type="entry name" value="DnaJ"/>
    <property type="match status" value="1"/>
</dbReference>
<dbReference type="InterPro" id="IPR001623">
    <property type="entry name" value="DnaJ_domain"/>
</dbReference>
<dbReference type="EMBL" id="GDHC01018654">
    <property type="protein sequence ID" value="JAP99974.1"/>
    <property type="molecule type" value="Transcribed_RNA"/>
</dbReference>
<accession>A0A146KWH1</accession>
<dbReference type="InterPro" id="IPR032843">
    <property type="entry name" value="Jiv"/>
</dbReference>
<feature type="domain" description="J" evidence="2">
    <location>
        <begin position="499"/>
        <end position="563"/>
    </location>
</feature>
<dbReference type="PRINTS" id="PR00625">
    <property type="entry name" value="JDOMAIN"/>
</dbReference>